<dbReference type="EMBL" id="CP063362">
    <property type="protein sequence ID" value="QRG06081.1"/>
    <property type="molecule type" value="Genomic_DNA"/>
</dbReference>
<dbReference type="AlphaFoldDB" id="A0A974PML6"/>
<evidence type="ECO:0000313" key="2">
    <source>
        <dbReference type="Proteomes" id="UP000596427"/>
    </source>
</evidence>
<dbReference type="KEGG" id="xdi:EZH22_24325"/>
<proteinExistence type="predicted"/>
<protein>
    <submittedName>
        <fullName evidence="1">Uncharacterized protein</fullName>
    </submittedName>
</protein>
<name>A0A974PML6_9HYPH</name>
<sequence>MPKTCTVPNSPPDLASGVSWKRAAFAYAAAFKVANREKVECGQFADKVLNDIRTGRR</sequence>
<evidence type="ECO:0000313" key="1">
    <source>
        <dbReference type="EMBL" id="QRG06081.1"/>
    </source>
</evidence>
<keyword evidence="2" id="KW-1185">Reference proteome</keyword>
<reference evidence="1 2" key="1">
    <citation type="submission" date="2020-10" db="EMBL/GenBank/DDBJ databases">
        <title>Degradation of 1,4-Dioxane by Xanthobacter sp. YN2, via a Novel Group-2 Soluble Di-Iron Monooxygenase.</title>
        <authorList>
            <person name="Ma F."/>
            <person name="Wang Y."/>
            <person name="Yang J."/>
            <person name="Guo H."/>
            <person name="Su D."/>
            <person name="Yu L."/>
        </authorList>
    </citation>
    <scope>NUCLEOTIDE SEQUENCE [LARGE SCALE GENOMIC DNA]</scope>
    <source>
        <strain evidence="1 2">YN2</strain>
    </source>
</reference>
<accession>A0A974PML6</accession>
<dbReference type="RefSeq" id="WP_203192956.1">
    <property type="nucleotide sequence ID" value="NZ_CP063362.1"/>
</dbReference>
<gene>
    <name evidence="1" type="ORF">EZH22_24325</name>
</gene>
<dbReference type="Proteomes" id="UP000596427">
    <property type="component" value="Chromosome"/>
</dbReference>
<organism evidence="1 2">
    <name type="scientific">Xanthobacter dioxanivorans</name>
    <dbReference type="NCBI Taxonomy" id="2528964"/>
    <lineage>
        <taxon>Bacteria</taxon>
        <taxon>Pseudomonadati</taxon>
        <taxon>Pseudomonadota</taxon>
        <taxon>Alphaproteobacteria</taxon>
        <taxon>Hyphomicrobiales</taxon>
        <taxon>Xanthobacteraceae</taxon>
        <taxon>Xanthobacter</taxon>
    </lineage>
</organism>